<dbReference type="PANTHER" id="PTHR30432:SF1">
    <property type="entry name" value="DNA-BINDING TRANSCRIPTIONAL DUAL REGULATOR MODE"/>
    <property type="match status" value="1"/>
</dbReference>
<dbReference type="PATRIC" id="fig|1249552.3.peg.2388"/>
<evidence type="ECO:0000256" key="1">
    <source>
        <dbReference type="ARBA" id="ARBA00008110"/>
    </source>
</evidence>
<dbReference type="InterPro" id="IPR036388">
    <property type="entry name" value="WH-like_DNA-bd_sf"/>
</dbReference>
<dbReference type="SUPFAM" id="SSF50331">
    <property type="entry name" value="MOP-like"/>
    <property type="match status" value="2"/>
</dbReference>
<evidence type="ECO:0000256" key="5">
    <source>
        <dbReference type="PIRNR" id="PIRNR005763"/>
    </source>
</evidence>
<dbReference type="InterPro" id="IPR000847">
    <property type="entry name" value="LysR_HTH_N"/>
</dbReference>
<dbReference type="Pfam" id="PF03459">
    <property type="entry name" value="TOBE"/>
    <property type="match status" value="2"/>
</dbReference>
<evidence type="ECO:0000256" key="2">
    <source>
        <dbReference type="ARBA" id="ARBA00022448"/>
    </source>
</evidence>
<evidence type="ECO:0000259" key="7">
    <source>
        <dbReference type="PROSITE" id="PS51866"/>
    </source>
</evidence>
<dbReference type="Pfam" id="PF00126">
    <property type="entry name" value="HTH_1"/>
    <property type="match status" value="1"/>
</dbReference>
<dbReference type="NCBIfam" id="TIGR00638">
    <property type="entry name" value="Mop"/>
    <property type="match status" value="2"/>
</dbReference>
<dbReference type="InterPro" id="IPR036390">
    <property type="entry name" value="WH_DNA-bd_sf"/>
</dbReference>
<feature type="domain" description="Mop" evidence="7">
    <location>
        <begin position="127"/>
        <end position="193"/>
    </location>
</feature>
<proteinExistence type="inferred from homology"/>
<feature type="domain" description="Mop" evidence="7">
    <location>
        <begin position="199"/>
        <end position="265"/>
    </location>
</feature>
<dbReference type="AlphaFoldDB" id="A0A0S2KFA3"/>
<evidence type="ECO:0000313" key="9">
    <source>
        <dbReference type="Proteomes" id="UP000065641"/>
    </source>
</evidence>
<dbReference type="STRING" id="1249552.PS2015_2374"/>
<dbReference type="GO" id="GO:0030151">
    <property type="term" value="F:molybdenum ion binding"/>
    <property type="evidence" value="ECO:0007669"/>
    <property type="project" value="UniProtKB-UniRule"/>
</dbReference>
<dbReference type="RefSeq" id="WP_058022441.1">
    <property type="nucleotide sequence ID" value="NZ_CP013189.1"/>
</dbReference>
<reference evidence="8 9" key="1">
    <citation type="submission" date="2015-11" db="EMBL/GenBank/DDBJ databases">
        <authorList>
            <person name="Zhang Y."/>
            <person name="Guo Z."/>
        </authorList>
    </citation>
    <scope>NUCLEOTIDE SEQUENCE [LARGE SCALE GENOMIC DNA]</scope>
    <source>
        <strain evidence="8 9">KCTC 32221</strain>
    </source>
</reference>
<dbReference type="InterPro" id="IPR051815">
    <property type="entry name" value="Molybdate_resp_trans_reg"/>
</dbReference>
<evidence type="ECO:0000256" key="6">
    <source>
        <dbReference type="PIRSR" id="PIRSR005763-1"/>
    </source>
</evidence>
<dbReference type="InterPro" id="IPR004606">
    <property type="entry name" value="Mop_domain"/>
</dbReference>
<dbReference type="KEGG" id="pspi:PS2015_2374"/>
<organism evidence="8 9">
    <name type="scientific">Pseudohongiella spirulinae</name>
    <dbReference type="NCBI Taxonomy" id="1249552"/>
    <lineage>
        <taxon>Bacteria</taxon>
        <taxon>Pseudomonadati</taxon>
        <taxon>Pseudomonadota</taxon>
        <taxon>Gammaproteobacteria</taxon>
        <taxon>Pseudomonadales</taxon>
        <taxon>Pseudohongiellaceae</taxon>
        <taxon>Pseudohongiella</taxon>
    </lineage>
</organism>
<gene>
    <name evidence="8" type="ORF">PS2015_2374</name>
</gene>
<keyword evidence="4" id="KW-0677">Repeat</keyword>
<dbReference type="PANTHER" id="PTHR30432">
    <property type="entry name" value="TRANSCRIPTIONAL REGULATOR MODE"/>
    <property type="match status" value="1"/>
</dbReference>
<keyword evidence="2 5" id="KW-0813">Transport</keyword>
<dbReference type="InterPro" id="IPR005116">
    <property type="entry name" value="Transp-assoc_OB_typ1"/>
</dbReference>
<dbReference type="InterPro" id="IPR008995">
    <property type="entry name" value="Mo/tungstate-bd_C_term_dom"/>
</dbReference>
<dbReference type="Gene3D" id="1.10.10.10">
    <property type="entry name" value="Winged helix-like DNA-binding domain superfamily/Winged helix DNA-binding domain"/>
    <property type="match status" value="1"/>
</dbReference>
<dbReference type="Proteomes" id="UP000065641">
    <property type="component" value="Chromosome"/>
</dbReference>
<sequence precursor="true">MSEEGLGSFVAPIALATRAGEISPRRLSLLVAVGETGSISRAAKAVGMTYKAAWDAVDIMNNLAGEPLVVVQHGGRGGGGAQLTPAGEGLVRNLSRLEQLQRDFMREVVSATGDITSLNLLQRMSMKSSARNILLGTVNKTTRGGINTEVSLQLRTGGELHATVTNESADDLALTPGREAMALIKASWIILAAADTLPRTSARNCLRGRVVRVQAGPVNAEVVLDLGDGVTLAAVITRGSLDEMDIKTDNEMFALIKSSHIILGVDS</sequence>
<dbReference type="GO" id="GO:0003700">
    <property type="term" value="F:DNA-binding transcription factor activity"/>
    <property type="evidence" value="ECO:0007669"/>
    <property type="project" value="InterPro"/>
</dbReference>
<evidence type="ECO:0000313" key="8">
    <source>
        <dbReference type="EMBL" id="ALO47008.1"/>
    </source>
</evidence>
<name>A0A0S2KFA3_9GAMM</name>
<dbReference type="GO" id="GO:0015689">
    <property type="term" value="P:molybdate ion transport"/>
    <property type="evidence" value="ECO:0007669"/>
    <property type="project" value="UniProtKB-UniRule"/>
</dbReference>
<dbReference type="Gene3D" id="2.40.50.100">
    <property type="match status" value="2"/>
</dbReference>
<keyword evidence="3 5" id="KW-0500">Molybdenum</keyword>
<keyword evidence="9" id="KW-1185">Reference proteome</keyword>
<protein>
    <submittedName>
        <fullName evidence="8">Transcriptional regulator, ModE family</fullName>
    </submittedName>
</protein>
<dbReference type="PIRSF" id="PIRSF005763">
    <property type="entry name" value="Txn_reg_ModE"/>
    <property type="match status" value="1"/>
</dbReference>
<evidence type="ECO:0000256" key="4">
    <source>
        <dbReference type="ARBA" id="ARBA00022737"/>
    </source>
</evidence>
<dbReference type="InterPro" id="IPR016462">
    <property type="entry name" value="ModE"/>
</dbReference>
<dbReference type="SUPFAM" id="SSF46785">
    <property type="entry name" value="Winged helix' DNA-binding domain"/>
    <property type="match status" value="1"/>
</dbReference>
<evidence type="ECO:0000256" key="3">
    <source>
        <dbReference type="ARBA" id="ARBA00022505"/>
    </source>
</evidence>
<dbReference type="EMBL" id="CP013189">
    <property type="protein sequence ID" value="ALO47008.1"/>
    <property type="molecule type" value="Genomic_DNA"/>
</dbReference>
<feature type="region of interest" description="Required for dimer formation and molybdate binding" evidence="6">
    <location>
        <begin position="128"/>
        <end position="136"/>
    </location>
</feature>
<dbReference type="PROSITE" id="PS51866">
    <property type="entry name" value="MOP"/>
    <property type="match status" value="2"/>
</dbReference>
<accession>A0A0S2KFA3</accession>
<comment type="similarity">
    <text evidence="1 5">Belongs to the ModE family.</text>
</comment>